<dbReference type="InterPro" id="IPR015947">
    <property type="entry name" value="PUA-like_sf"/>
</dbReference>
<gene>
    <name evidence="4" type="ORF">EXU30_00840</name>
</gene>
<dbReference type="GO" id="GO:0005829">
    <property type="term" value="C:cytosol"/>
    <property type="evidence" value="ECO:0007669"/>
    <property type="project" value="TreeGrafter"/>
</dbReference>
<dbReference type="Gene3D" id="2.30.130.30">
    <property type="entry name" value="Hypothetical protein"/>
    <property type="match status" value="1"/>
</dbReference>
<dbReference type="PANTHER" id="PTHR38088:SF2">
    <property type="entry name" value="UCP029143 FAMILY PROTEIN"/>
    <property type="match status" value="1"/>
</dbReference>
<dbReference type="OrthoDB" id="8590202at2"/>
<dbReference type="HAMAP" id="MF_00684">
    <property type="entry name" value="ac4C_amidohydr"/>
    <property type="match status" value="1"/>
</dbReference>
<keyword evidence="5" id="KW-1185">Reference proteome</keyword>
<comment type="catalytic activity">
    <reaction evidence="2">
        <text>N(4)-acetylcytidine + H2O = cytidine + acetate + H(+)</text>
        <dbReference type="Rhea" id="RHEA:62932"/>
        <dbReference type="ChEBI" id="CHEBI:15377"/>
        <dbReference type="ChEBI" id="CHEBI:15378"/>
        <dbReference type="ChEBI" id="CHEBI:17562"/>
        <dbReference type="ChEBI" id="CHEBI:30089"/>
        <dbReference type="ChEBI" id="CHEBI:70989"/>
        <dbReference type="EC" id="3.5.1.135"/>
    </reaction>
</comment>
<dbReference type="SMART" id="SM01022">
    <property type="entry name" value="ASCH"/>
    <property type="match status" value="1"/>
</dbReference>
<sequence>MSHPTKITFFKRFMTDIQNGAKTITIRDFSESHYRVSSIVDVYALEDQSYIGKIKVLAVKPINFDELNEKHALQENMTLCELQSVIRDIYPGIEQLFVIEFELV</sequence>
<dbReference type="SUPFAM" id="SSF88697">
    <property type="entry name" value="PUA domain-like"/>
    <property type="match status" value="1"/>
</dbReference>
<dbReference type="GO" id="GO:0016813">
    <property type="term" value="F:hydrolase activity, acting on carbon-nitrogen (but not peptide) bonds, in linear amidines"/>
    <property type="evidence" value="ECO:0007669"/>
    <property type="project" value="UniProtKB-UniRule"/>
</dbReference>
<reference evidence="4 5" key="1">
    <citation type="submission" date="2019-02" db="EMBL/GenBank/DDBJ databases">
        <title>Shewanella sp. D4-2 isolated from Dokdo Island.</title>
        <authorList>
            <person name="Baek K."/>
        </authorList>
    </citation>
    <scope>NUCLEOTIDE SEQUENCE [LARGE SCALE GENOMIC DNA]</scope>
    <source>
        <strain evidence="4 5">D4-2</strain>
    </source>
</reference>
<dbReference type="PANTHER" id="PTHR38088">
    <property type="entry name" value="UCP029143 FAMILY PROTEIN"/>
    <property type="match status" value="1"/>
</dbReference>
<comment type="catalytic activity">
    <reaction evidence="2">
        <text>N(4)-acetyl-2'-deoxycytidine + H2O = 2'-deoxycytidine + acetate + H(+)</text>
        <dbReference type="Rhea" id="RHEA:62936"/>
        <dbReference type="ChEBI" id="CHEBI:15377"/>
        <dbReference type="ChEBI" id="CHEBI:15378"/>
        <dbReference type="ChEBI" id="CHEBI:15698"/>
        <dbReference type="ChEBI" id="CHEBI:30089"/>
        <dbReference type="ChEBI" id="CHEBI:146133"/>
        <dbReference type="EC" id="3.5.1.135"/>
    </reaction>
</comment>
<dbReference type="AlphaFoldDB" id="A0A411PD17"/>
<comment type="function">
    <text evidence="2">Catalyzes the hydrolysis of N(4)-acetylcytidine (ac4C).</text>
</comment>
<evidence type="ECO:0000313" key="4">
    <source>
        <dbReference type="EMBL" id="QBF81404.1"/>
    </source>
</evidence>
<evidence type="ECO:0000313" key="5">
    <source>
        <dbReference type="Proteomes" id="UP000291106"/>
    </source>
</evidence>
<dbReference type="RefSeq" id="WP_130597381.1">
    <property type="nucleotide sequence ID" value="NZ_CP036200.1"/>
</dbReference>
<protein>
    <recommendedName>
        <fullName evidence="2">N(4)-acetylcytidine amidohydrolase</fullName>
        <shortName evidence="2">ac4C amidohydrolase</shortName>
        <ecNumber evidence="2">3.5.1.135</ecNumber>
    </recommendedName>
</protein>
<dbReference type="Pfam" id="PF04266">
    <property type="entry name" value="ASCH"/>
    <property type="match status" value="1"/>
</dbReference>
<evidence type="ECO:0000256" key="1">
    <source>
        <dbReference type="ARBA" id="ARBA00022801"/>
    </source>
</evidence>
<accession>A0A411PD17</accession>
<dbReference type="EMBL" id="CP036200">
    <property type="protein sequence ID" value="QBF81404.1"/>
    <property type="molecule type" value="Genomic_DNA"/>
</dbReference>
<keyword evidence="1 2" id="KW-0378">Hydrolase</keyword>
<dbReference type="PIRSF" id="PIRSF029143">
    <property type="entry name" value="UCP029143"/>
    <property type="match status" value="1"/>
</dbReference>
<dbReference type="Proteomes" id="UP000291106">
    <property type="component" value="Chromosome"/>
</dbReference>
<feature type="active site" description="Proton donor" evidence="2">
    <location>
        <position position="75"/>
    </location>
</feature>
<organism evidence="4 5">
    <name type="scientific">Shewanella maritima</name>
    <dbReference type="NCBI Taxonomy" id="2520507"/>
    <lineage>
        <taxon>Bacteria</taxon>
        <taxon>Pseudomonadati</taxon>
        <taxon>Pseudomonadota</taxon>
        <taxon>Gammaproteobacteria</taxon>
        <taxon>Alteromonadales</taxon>
        <taxon>Shewanellaceae</taxon>
        <taxon>Shewanella</taxon>
    </lineage>
</organism>
<comment type="catalytic activity">
    <reaction evidence="2">
        <text>N(4)-acetylcytosine + H2O = cytosine + acetate + H(+)</text>
        <dbReference type="Rhea" id="RHEA:62940"/>
        <dbReference type="ChEBI" id="CHEBI:15377"/>
        <dbReference type="ChEBI" id="CHEBI:15378"/>
        <dbReference type="ChEBI" id="CHEBI:16040"/>
        <dbReference type="ChEBI" id="CHEBI:30089"/>
        <dbReference type="ChEBI" id="CHEBI:146134"/>
        <dbReference type="EC" id="3.5.1.135"/>
    </reaction>
</comment>
<comment type="similarity">
    <text evidence="2">Belongs to the N(4)-acetylcytidine amidohydrolase family.</text>
</comment>
<proteinExistence type="inferred from homology"/>
<name>A0A411PD17_9GAMM</name>
<dbReference type="CDD" id="cd06552">
    <property type="entry name" value="ASCH_yqfb_like"/>
    <property type="match status" value="1"/>
</dbReference>
<dbReference type="InterPro" id="IPR008314">
    <property type="entry name" value="AC4CH"/>
</dbReference>
<dbReference type="KEGG" id="smai:EXU30_00840"/>
<feature type="active site" description="Proton acceptor" evidence="2">
    <location>
        <position position="22"/>
    </location>
</feature>
<dbReference type="EC" id="3.5.1.135" evidence="2"/>
<evidence type="ECO:0000256" key="2">
    <source>
        <dbReference type="HAMAP-Rule" id="MF_00684"/>
    </source>
</evidence>
<feature type="active site" description="Nucleophile" evidence="2">
    <location>
        <position position="25"/>
    </location>
</feature>
<dbReference type="NCBIfam" id="NF003443">
    <property type="entry name" value="PRK04980.1"/>
    <property type="match status" value="1"/>
</dbReference>
<evidence type="ECO:0000259" key="3">
    <source>
        <dbReference type="SMART" id="SM01022"/>
    </source>
</evidence>
<feature type="domain" description="ASCH" evidence="3">
    <location>
        <begin position="7"/>
        <end position="104"/>
    </location>
</feature>
<dbReference type="InterPro" id="IPR007374">
    <property type="entry name" value="ASCH_domain"/>
</dbReference>